<accession>A0AAV7S7D0</accession>
<keyword evidence="2" id="KW-0812">Transmembrane</keyword>
<feature type="region of interest" description="Disordered" evidence="1">
    <location>
        <begin position="147"/>
        <end position="243"/>
    </location>
</feature>
<name>A0AAV7S7D0_PLEWA</name>
<organism evidence="3 4">
    <name type="scientific">Pleurodeles waltl</name>
    <name type="common">Iberian ribbed newt</name>
    <dbReference type="NCBI Taxonomy" id="8319"/>
    <lineage>
        <taxon>Eukaryota</taxon>
        <taxon>Metazoa</taxon>
        <taxon>Chordata</taxon>
        <taxon>Craniata</taxon>
        <taxon>Vertebrata</taxon>
        <taxon>Euteleostomi</taxon>
        <taxon>Amphibia</taxon>
        <taxon>Batrachia</taxon>
        <taxon>Caudata</taxon>
        <taxon>Salamandroidea</taxon>
        <taxon>Salamandridae</taxon>
        <taxon>Pleurodelinae</taxon>
        <taxon>Pleurodeles</taxon>
    </lineage>
</organism>
<reference evidence="3" key="1">
    <citation type="journal article" date="2022" name="bioRxiv">
        <title>Sequencing and chromosome-scale assembly of the giantPleurodeles waltlgenome.</title>
        <authorList>
            <person name="Brown T."/>
            <person name="Elewa A."/>
            <person name="Iarovenko S."/>
            <person name="Subramanian E."/>
            <person name="Araus A.J."/>
            <person name="Petzold A."/>
            <person name="Susuki M."/>
            <person name="Suzuki K.-i.T."/>
            <person name="Hayashi T."/>
            <person name="Toyoda A."/>
            <person name="Oliveira C."/>
            <person name="Osipova E."/>
            <person name="Leigh N.D."/>
            <person name="Simon A."/>
            <person name="Yun M.H."/>
        </authorList>
    </citation>
    <scope>NUCLEOTIDE SEQUENCE</scope>
    <source>
        <strain evidence="3">20211129_DDA</strain>
        <tissue evidence="3">Liver</tissue>
    </source>
</reference>
<dbReference type="Proteomes" id="UP001066276">
    <property type="component" value="Chromosome 4_2"/>
</dbReference>
<keyword evidence="2" id="KW-1133">Transmembrane helix</keyword>
<evidence type="ECO:0000256" key="1">
    <source>
        <dbReference type="SAM" id="MobiDB-lite"/>
    </source>
</evidence>
<feature type="transmembrane region" description="Helical" evidence="2">
    <location>
        <begin position="28"/>
        <end position="53"/>
    </location>
</feature>
<feature type="compositionally biased region" description="Basic and acidic residues" evidence="1">
    <location>
        <begin position="232"/>
        <end position="243"/>
    </location>
</feature>
<gene>
    <name evidence="3" type="ORF">NDU88_000145</name>
</gene>
<dbReference type="EMBL" id="JANPWB010000008">
    <property type="protein sequence ID" value="KAJ1159640.1"/>
    <property type="molecule type" value="Genomic_DNA"/>
</dbReference>
<comment type="caution">
    <text evidence="3">The sequence shown here is derived from an EMBL/GenBank/DDBJ whole genome shotgun (WGS) entry which is preliminary data.</text>
</comment>
<keyword evidence="2" id="KW-0472">Membrane</keyword>
<proteinExistence type="predicted"/>
<evidence type="ECO:0000256" key="2">
    <source>
        <dbReference type="SAM" id="Phobius"/>
    </source>
</evidence>
<feature type="compositionally biased region" description="Polar residues" evidence="1">
    <location>
        <begin position="167"/>
        <end position="179"/>
    </location>
</feature>
<keyword evidence="4" id="KW-1185">Reference proteome</keyword>
<evidence type="ECO:0000313" key="3">
    <source>
        <dbReference type="EMBL" id="KAJ1159640.1"/>
    </source>
</evidence>
<protein>
    <submittedName>
        <fullName evidence="3">Uncharacterized protein</fullName>
    </submittedName>
</protein>
<sequence>MGTGLRGVSSKLKIAGAQPSRPNLLRLLGSYCIVYLGGCPGSLFSLLPLSLFLPGGGSFVLRRPDPGAEGHSPHSVQLRPTRLKRGSPQRTAHLFGASIVTFISPGRGTPSQSRRLFSCGGLQITGPSPGAPCITRGSLAHSGLLSRLAPVPGPGRTCPNQAGEPPSQGSPSLGFSSVPRSRRHGARVPEDQRSRPRRSSTHWGPQVTARSRHFTRRTRHSHRRRPCQRAGPDPRARRDAISPDRHLWKPIDSVTASVHGSGCVGTGTGGISEVRELAGTAMAA</sequence>
<evidence type="ECO:0000313" key="4">
    <source>
        <dbReference type="Proteomes" id="UP001066276"/>
    </source>
</evidence>
<feature type="compositionally biased region" description="Basic residues" evidence="1">
    <location>
        <begin position="210"/>
        <end position="227"/>
    </location>
</feature>
<dbReference type="AlphaFoldDB" id="A0AAV7S7D0"/>